<organism evidence="1 2">
    <name type="scientific">Glaesserella parasuis</name>
    <name type="common">Haemophilus parasuis</name>
    <dbReference type="NCBI Taxonomy" id="738"/>
    <lineage>
        <taxon>Bacteria</taxon>
        <taxon>Pseudomonadati</taxon>
        <taxon>Pseudomonadota</taxon>
        <taxon>Gammaproteobacteria</taxon>
        <taxon>Pasteurellales</taxon>
        <taxon>Pasteurellaceae</taxon>
        <taxon>Glaesserella</taxon>
    </lineage>
</organism>
<dbReference type="EMBL" id="CP041334">
    <property type="protein sequence ID" value="QKY72074.1"/>
    <property type="molecule type" value="Genomic_DNA"/>
</dbReference>
<reference evidence="1 2" key="1">
    <citation type="submission" date="2019-06" db="EMBL/GenBank/DDBJ databases">
        <title>Complete genome sequence of Haemophilus parasuis HPS412.</title>
        <authorList>
            <person name="Yang S."/>
            <person name="Huang C."/>
        </authorList>
    </citation>
    <scope>NUCLEOTIDE SEQUENCE [LARGE SCALE GENOMIC DNA]</scope>
    <source>
        <strain evidence="1 2">HPS412</strain>
    </source>
</reference>
<dbReference type="Proteomes" id="UP000509790">
    <property type="component" value="Chromosome"/>
</dbReference>
<accession>A0A859IE68</accession>
<sequence length="131" mass="15309">MFSKLLNSIWGKKEEKLLEDINKLQKIGDELIILRFRSISEQSGGILAPTNNTSDAEILEVYKTVLSAFQQAAEQRGEHIPALNLNYIAFQFIQIYENMGNEFFLDHLEYQIDFYHKNGLRDDYKEELSLF</sequence>
<evidence type="ECO:0000313" key="2">
    <source>
        <dbReference type="Proteomes" id="UP000509790"/>
    </source>
</evidence>
<dbReference type="RefSeq" id="WP_160413036.1">
    <property type="nucleotide sequence ID" value="NZ_CP041334.1"/>
</dbReference>
<protein>
    <submittedName>
        <fullName evidence="1">Uncharacterized protein</fullName>
    </submittedName>
</protein>
<evidence type="ECO:0000313" key="1">
    <source>
        <dbReference type="EMBL" id="QKY72074.1"/>
    </source>
</evidence>
<dbReference type="AlphaFoldDB" id="A0A859IE68"/>
<proteinExistence type="predicted"/>
<gene>
    <name evidence="1" type="ORF">FLK62_01520</name>
</gene>
<name>A0A859IE68_GLAPU</name>